<dbReference type="InterPro" id="IPR004000">
    <property type="entry name" value="Actin"/>
</dbReference>
<dbReference type="SMART" id="SM00268">
    <property type="entry name" value="ACTIN"/>
    <property type="match status" value="1"/>
</dbReference>
<keyword evidence="4" id="KW-0547">Nucleotide-binding</keyword>
<comment type="similarity">
    <text evidence="2 7">Belongs to the actin family.</text>
</comment>
<dbReference type="Gene3D" id="3.30.420.40">
    <property type="match status" value="2"/>
</dbReference>
<evidence type="ECO:0000256" key="6">
    <source>
        <dbReference type="ARBA" id="ARBA00023212"/>
    </source>
</evidence>
<comment type="subcellular location">
    <subcellularLocation>
        <location evidence="1">Cytoplasm</location>
        <location evidence="1">Cytoskeleton</location>
    </subcellularLocation>
</comment>
<dbReference type="AlphaFoldDB" id="A0AAP0H9T3"/>
<organism evidence="8 9">
    <name type="scientific">Deinandra increscens subsp. villosa</name>
    <dbReference type="NCBI Taxonomy" id="3103831"/>
    <lineage>
        <taxon>Eukaryota</taxon>
        <taxon>Viridiplantae</taxon>
        <taxon>Streptophyta</taxon>
        <taxon>Embryophyta</taxon>
        <taxon>Tracheophyta</taxon>
        <taxon>Spermatophyta</taxon>
        <taxon>Magnoliopsida</taxon>
        <taxon>eudicotyledons</taxon>
        <taxon>Gunneridae</taxon>
        <taxon>Pentapetalae</taxon>
        <taxon>asterids</taxon>
        <taxon>campanulids</taxon>
        <taxon>Asterales</taxon>
        <taxon>Asteraceae</taxon>
        <taxon>Asteroideae</taxon>
        <taxon>Heliantheae alliance</taxon>
        <taxon>Madieae</taxon>
        <taxon>Madiinae</taxon>
        <taxon>Deinandra</taxon>
    </lineage>
</organism>
<dbReference type="EMBL" id="JBCNJP010000007">
    <property type="protein sequence ID" value="KAK9075000.1"/>
    <property type="molecule type" value="Genomic_DNA"/>
</dbReference>
<dbReference type="SUPFAM" id="SSF53067">
    <property type="entry name" value="Actin-like ATPase domain"/>
    <property type="match status" value="2"/>
</dbReference>
<keyword evidence="5" id="KW-0067">ATP-binding</keyword>
<dbReference type="GO" id="GO:0005524">
    <property type="term" value="F:ATP binding"/>
    <property type="evidence" value="ECO:0007669"/>
    <property type="project" value="UniProtKB-KW"/>
</dbReference>
<evidence type="ECO:0008006" key="10">
    <source>
        <dbReference type="Google" id="ProtNLM"/>
    </source>
</evidence>
<dbReference type="PROSITE" id="PS00432">
    <property type="entry name" value="ACTINS_2"/>
    <property type="match status" value="1"/>
</dbReference>
<dbReference type="Gene3D" id="3.90.640.10">
    <property type="entry name" value="Actin, Chain A, domain 4"/>
    <property type="match status" value="1"/>
</dbReference>
<dbReference type="GO" id="GO:0005856">
    <property type="term" value="C:cytoskeleton"/>
    <property type="evidence" value="ECO:0007669"/>
    <property type="project" value="UniProtKB-SubCell"/>
</dbReference>
<dbReference type="Proteomes" id="UP001408789">
    <property type="component" value="Unassembled WGS sequence"/>
</dbReference>
<dbReference type="InterPro" id="IPR004001">
    <property type="entry name" value="Actin_CS"/>
</dbReference>
<keyword evidence="6" id="KW-0206">Cytoskeleton</keyword>
<evidence type="ECO:0000256" key="3">
    <source>
        <dbReference type="ARBA" id="ARBA00022490"/>
    </source>
</evidence>
<proteinExistence type="inferred from homology"/>
<evidence type="ECO:0000256" key="5">
    <source>
        <dbReference type="ARBA" id="ARBA00022840"/>
    </source>
</evidence>
<evidence type="ECO:0000256" key="7">
    <source>
        <dbReference type="RuleBase" id="RU000487"/>
    </source>
</evidence>
<comment type="caution">
    <text evidence="8">The sequence shown here is derived from an EMBL/GenBank/DDBJ whole genome shotgun (WGS) entry which is preliminary data.</text>
</comment>
<keyword evidence="9" id="KW-1185">Reference proteome</keyword>
<evidence type="ECO:0000256" key="2">
    <source>
        <dbReference type="ARBA" id="ARBA00006752"/>
    </source>
</evidence>
<dbReference type="Pfam" id="PF00022">
    <property type="entry name" value="Actin"/>
    <property type="match status" value="1"/>
</dbReference>
<sequence>MDTSHEDIRPLVFEIGSGSVKAGFAGEDHPRTVFPSIVGKSRHNVVGGQNDAYVGDEAISAGGHLTLNYPIKHGFASNWEEVEKIWHHTYYKALRVSPQDHPVLFTEAPLNPILNRESFDAPAIFIAMQAVLALYANDRTTGITLHSGDGVSHVVPIYEGYALPHAILRSDVAGREMTTYLMKILTERGYMFTTTADREIVRDMKEKLAYVALDYEQELEDAKSSSSSIVETDYELPDGQVVTIGAERFRCPEVMFKPHLVGKEADGIHELIHNSIIKCHDEFWNSFYGSVVVSGGSTMFPGFADRLKKEVTALAPSGTDIEVVSPPERKYSAWIGGSILASLSNFQRMWITKAEYDESGPSIVHKKCF</sequence>
<evidence type="ECO:0000256" key="4">
    <source>
        <dbReference type="ARBA" id="ARBA00022741"/>
    </source>
</evidence>
<dbReference type="InterPro" id="IPR043129">
    <property type="entry name" value="ATPase_NBD"/>
</dbReference>
<dbReference type="FunFam" id="3.90.640.10:FF:000047">
    <property type="entry name" value="Actin, alpha skeletal muscle"/>
    <property type="match status" value="1"/>
</dbReference>
<dbReference type="FunFam" id="3.30.420.40:FF:000058">
    <property type="entry name" value="Putative actin-related protein 5"/>
    <property type="match status" value="1"/>
</dbReference>
<evidence type="ECO:0000313" key="8">
    <source>
        <dbReference type="EMBL" id="KAK9075000.1"/>
    </source>
</evidence>
<gene>
    <name evidence="8" type="ORF">SSX86_003319</name>
</gene>
<name>A0AAP0H9T3_9ASTR</name>
<reference evidence="8 9" key="1">
    <citation type="submission" date="2024-04" db="EMBL/GenBank/DDBJ databases">
        <title>The reference genome of an endangered Asteraceae, Deinandra increscens subsp. villosa, native to the Central Coast of California.</title>
        <authorList>
            <person name="Guilliams M."/>
            <person name="Hasenstab-Lehman K."/>
            <person name="Meyer R."/>
            <person name="Mcevoy S."/>
        </authorList>
    </citation>
    <scope>NUCLEOTIDE SEQUENCE [LARGE SCALE GENOMIC DNA]</scope>
    <source>
        <tissue evidence="8">Leaf</tissue>
    </source>
</reference>
<evidence type="ECO:0000256" key="1">
    <source>
        <dbReference type="ARBA" id="ARBA00004245"/>
    </source>
</evidence>
<keyword evidence="3" id="KW-0963">Cytoplasm</keyword>
<protein>
    <recommendedName>
        <fullName evidence="10">Actin</fullName>
    </recommendedName>
</protein>
<evidence type="ECO:0000313" key="9">
    <source>
        <dbReference type="Proteomes" id="UP001408789"/>
    </source>
</evidence>
<dbReference type="FunFam" id="3.30.420.40:FF:000148">
    <property type="entry name" value="Actin, alpha skeletal muscle"/>
    <property type="match status" value="1"/>
</dbReference>
<dbReference type="PANTHER" id="PTHR11937">
    <property type="entry name" value="ACTIN"/>
    <property type="match status" value="1"/>
</dbReference>
<accession>A0AAP0H9T3</accession>
<dbReference type="PRINTS" id="PR00190">
    <property type="entry name" value="ACTIN"/>
</dbReference>